<organism evidence="2 3">
    <name type="scientific">Phytophthora infestans</name>
    <name type="common">Potato late blight agent</name>
    <name type="synonym">Botrytis infestans</name>
    <dbReference type="NCBI Taxonomy" id="4787"/>
    <lineage>
        <taxon>Eukaryota</taxon>
        <taxon>Sar</taxon>
        <taxon>Stramenopiles</taxon>
        <taxon>Oomycota</taxon>
        <taxon>Peronosporomycetes</taxon>
        <taxon>Peronosporales</taxon>
        <taxon>Peronosporaceae</taxon>
        <taxon>Phytophthora</taxon>
    </lineage>
</organism>
<reference evidence="2" key="1">
    <citation type="submission" date="2020-03" db="EMBL/GenBank/DDBJ databases">
        <title>Hybrid Assembly of Korean Phytophthora infestans isolates.</title>
        <authorList>
            <person name="Prokchorchik M."/>
            <person name="Lee Y."/>
            <person name="Seo J."/>
            <person name="Cho J.-H."/>
            <person name="Park Y.-E."/>
            <person name="Jang D.-C."/>
            <person name="Im J.-S."/>
            <person name="Choi J.-G."/>
            <person name="Park H.-J."/>
            <person name="Lee G.-B."/>
            <person name="Lee Y.-G."/>
            <person name="Hong S.-Y."/>
            <person name="Cho K."/>
            <person name="Sohn K.H."/>
        </authorList>
    </citation>
    <scope>NUCLEOTIDE SEQUENCE</scope>
    <source>
        <strain evidence="2">KR_2_A2</strain>
    </source>
</reference>
<sequence>MTNSFILSHDSTTSLRRIQSRLKGLVTSLLTVKTPYVACRSRYNGSSCRTRRSSGSSPVTSVLSAIAIGVARAPAVRCLKEAKRVWKTVVGRNTTKQGGSMGAAEQKKLPVRELNPGHPRDRRVY</sequence>
<evidence type="ECO:0000313" key="3">
    <source>
        <dbReference type="Proteomes" id="UP000704712"/>
    </source>
</evidence>
<protein>
    <submittedName>
        <fullName evidence="2">Uncharacterized protein</fullName>
    </submittedName>
</protein>
<dbReference type="Proteomes" id="UP000704712">
    <property type="component" value="Unassembled WGS sequence"/>
</dbReference>
<dbReference type="EMBL" id="JAACNO010000586">
    <property type="protein sequence ID" value="KAF4146590.1"/>
    <property type="molecule type" value="Genomic_DNA"/>
</dbReference>
<gene>
    <name evidence="2" type="ORF">GN958_ATG04187</name>
</gene>
<dbReference type="AlphaFoldDB" id="A0A8S9V0U3"/>
<evidence type="ECO:0000313" key="2">
    <source>
        <dbReference type="EMBL" id="KAF4146590.1"/>
    </source>
</evidence>
<feature type="region of interest" description="Disordered" evidence="1">
    <location>
        <begin position="92"/>
        <end position="125"/>
    </location>
</feature>
<comment type="caution">
    <text evidence="2">The sequence shown here is derived from an EMBL/GenBank/DDBJ whole genome shotgun (WGS) entry which is preliminary data.</text>
</comment>
<evidence type="ECO:0000256" key="1">
    <source>
        <dbReference type="SAM" id="MobiDB-lite"/>
    </source>
</evidence>
<proteinExistence type="predicted"/>
<name>A0A8S9V0U3_PHYIN</name>
<accession>A0A8S9V0U3</accession>